<keyword evidence="6" id="KW-1185">Reference proteome</keyword>
<dbReference type="OrthoDB" id="9808814at2"/>
<dbReference type="PRINTS" id="PR00081">
    <property type="entry name" value="GDHRDH"/>
</dbReference>
<dbReference type="Gene3D" id="3.40.50.720">
    <property type="entry name" value="NAD(P)-binding Rossmann-like Domain"/>
    <property type="match status" value="1"/>
</dbReference>
<reference evidence="5 6" key="1">
    <citation type="submission" date="2019-04" db="EMBL/GenBank/DDBJ databases">
        <title>Lewinella litorea sp. nov., isolated from a marine sand.</title>
        <authorList>
            <person name="Yoon J.-H."/>
        </authorList>
    </citation>
    <scope>NUCLEOTIDE SEQUENCE [LARGE SCALE GENOMIC DNA]</scope>
    <source>
        <strain evidence="5 6">HSMS-39</strain>
    </source>
</reference>
<dbReference type="InterPro" id="IPR057326">
    <property type="entry name" value="KR_dom"/>
</dbReference>
<gene>
    <name evidence="5" type="ORF">E4021_01765</name>
</gene>
<dbReference type="PANTHER" id="PTHR44196:SF2">
    <property type="entry name" value="SHORT-CHAIN DEHYDROGENASE-RELATED"/>
    <property type="match status" value="1"/>
</dbReference>
<dbReference type="PANTHER" id="PTHR44196">
    <property type="entry name" value="DEHYDROGENASE/REDUCTASE SDR FAMILY MEMBER 7B"/>
    <property type="match status" value="1"/>
</dbReference>
<dbReference type="Pfam" id="PF00106">
    <property type="entry name" value="adh_short"/>
    <property type="match status" value="1"/>
</dbReference>
<dbReference type="EMBL" id="SRSF01000001">
    <property type="protein sequence ID" value="THH41351.1"/>
    <property type="molecule type" value="Genomic_DNA"/>
</dbReference>
<feature type="domain" description="Ketoreductase" evidence="4">
    <location>
        <begin position="43"/>
        <end position="223"/>
    </location>
</feature>
<name>A0A4S4NSC4_9BACT</name>
<protein>
    <submittedName>
        <fullName evidence="5">SDR family oxidoreductase</fullName>
    </submittedName>
</protein>
<dbReference type="SUPFAM" id="SSF51735">
    <property type="entry name" value="NAD(P)-binding Rossmann-fold domains"/>
    <property type="match status" value="1"/>
</dbReference>
<evidence type="ECO:0000256" key="2">
    <source>
        <dbReference type="ARBA" id="ARBA00023002"/>
    </source>
</evidence>
<dbReference type="GO" id="GO:0016491">
    <property type="term" value="F:oxidoreductase activity"/>
    <property type="evidence" value="ECO:0007669"/>
    <property type="project" value="UniProtKB-KW"/>
</dbReference>
<dbReference type="InterPro" id="IPR036291">
    <property type="entry name" value="NAD(P)-bd_dom_sf"/>
</dbReference>
<dbReference type="SMART" id="SM00822">
    <property type="entry name" value="PKS_KR"/>
    <property type="match status" value="1"/>
</dbReference>
<proteinExistence type="inferred from homology"/>
<evidence type="ECO:0000313" key="6">
    <source>
        <dbReference type="Proteomes" id="UP000308528"/>
    </source>
</evidence>
<dbReference type="InterPro" id="IPR002347">
    <property type="entry name" value="SDR_fam"/>
</dbReference>
<sequence length="296" mass="31854">MGRQHQGRTGPYRRPLQFDWGQRSTALLHPTGRDRRESKSLSGLGIVTGASSGIGRALAREHARRERDLILVARREPELNALAAELRTRYGVTVDVLARDLTDAGSREELSDYVNKQGLTVDYLFNNAGFGGTGDFAGQDWGRLSDMIQLNVVAVTEFMHLFLPGMIERGYGRILNTSSTAAFMPGPGQAVYFATKAFVNSVSKAVAAEVSGSGVTVTALCPGAVDTGFAETADMADSLLFKTAGTPESTARQGYTAMEAGRLEVITEVGMGMMIKGVLPFTPERLSMAIIKKLQS</sequence>
<dbReference type="Proteomes" id="UP000308528">
    <property type="component" value="Unassembled WGS sequence"/>
</dbReference>
<dbReference type="AlphaFoldDB" id="A0A4S4NSC4"/>
<evidence type="ECO:0000256" key="1">
    <source>
        <dbReference type="ARBA" id="ARBA00006484"/>
    </source>
</evidence>
<comment type="caution">
    <text evidence="5">The sequence shown here is derived from an EMBL/GenBank/DDBJ whole genome shotgun (WGS) entry which is preliminary data.</text>
</comment>
<evidence type="ECO:0000256" key="3">
    <source>
        <dbReference type="RuleBase" id="RU000363"/>
    </source>
</evidence>
<evidence type="ECO:0000313" key="5">
    <source>
        <dbReference type="EMBL" id="THH41351.1"/>
    </source>
</evidence>
<dbReference type="PRINTS" id="PR00080">
    <property type="entry name" value="SDRFAMILY"/>
</dbReference>
<keyword evidence="2" id="KW-0560">Oxidoreductase</keyword>
<accession>A0A4S4NSC4</accession>
<dbReference type="GO" id="GO:0016020">
    <property type="term" value="C:membrane"/>
    <property type="evidence" value="ECO:0007669"/>
    <property type="project" value="TreeGrafter"/>
</dbReference>
<evidence type="ECO:0000259" key="4">
    <source>
        <dbReference type="SMART" id="SM00822"/>
    </source>
</evidence>
<dbReference type="CDD" id="cd05233">
    <property type="entry name" value="SDR_c"/>
    <property type="match status" value="1"/>
</dbReference>
<organism evidence="5 6">
    <name type="scientific">Neolewinella litorea</name>
    <dbReference type="NCBI Taxonomy" id="2562452"/>
    <lineage>
        <taxon>Bacteria</taxon>
        <taxon>Pseudomonadati</taxon>
        <taxon>Bacteroidota</taxon>
        <taxon>Saprospiria</taxon>
        <taxon>Saprospirales</taxon>
        <taxon>Lewinellaceae</taxon>
        <taxon>Neolewinella</taxon>
    </lineage>
</organism>
<comment type="similarity">
    <text evidence="1 3">Belongs to the short-chain dehydrogenases/reductases (SDR) family.</text>
</comment>